<protein>
    <submittedName>
        <fullName evidence="1">Uncharacterized protein</fullName>
    </submittedName>
</protein>
<accession>A0A3L7ANQ0</accession>
<keyword evidence="2" id="KW-1185">Reference proteome</keyword>
<organism evidence="1 2">
    <name type="scientific">Mycetocola lacteus</name>
    <dbReference type="NCBI Taxonomy" id="76637"/>
    <lineage>
        <taxon>Bacteria</taxon>
        <taxon>Bacillati</taxon>
        <taxon>Actinomycetota</taxon>
        <taxon>Actinomycetes</taxon>
        <taxon>Micrococcales</taxon>
        <taxon>Microbacteriaceae</taxon>
        <taxon>Mycetocola</taxon>
    </lineage>
</organism>
<evidence type="ECO:0000313" key="2">
    <source>
        <dbReference type="Proteomes" id="UP000269438"/>
    </source>
</evidence>
<comment type="caution">
    <text evidence="1">The sequence shown here is derived from an EMBL/GenBank/DDBJ whole genome shotgun (WGS) entry which is preliminary data.</text>
</comment>
<dbReference type="AlphaFoldDB" id="A0A3L7ANQ0"/>
<dbReference type="EMBL" id="RCUY01000009">
    <property type="protein sequence ID" value="RLP82046.1"/>
    <property type="molecule type" value="Genomic_DNA"/>
</dbReference>
<gene>
    <name evidence="1" type="ORF">D9V34_09495</name>
</gene>
<proteinExistence type="predicted"/>
<name>A0A3L7ANQ0_9MICO</name>
<reference evidence="1 2" key="1">
    <citation type="submission" date="2018-10" db="EMBL/GenBank/DDBJ databases">
        <authorList>
            <person name="Li J."/>
        </authorList>
    </citation>
    <scope>NUCLEOTIDE SEQUENCE [LARGE SCALE GENOMIC DNA]</scope>
    <source>
        <strain evidence="1 2">JCM 11654</strain>
    </source>
</reference>
<sequence>MSPVDPAVPVDLNEGLPRNWDEIVAKDPLGRTDAELRELWLNREAVVIIAPPKSHIGFGYPEEINLNVNVVSNVNVNINLDSLLREALGTSERSNA</sequence>
<dbReference type="Proteomes" id="UP000269438">
    <property type="component" value="Unassembled WGS sequence"/>
</dbReference>
<evidence type="ECO:0000313" key="1">
    <source>
        <dbReference type="EMBL" id="RLP82046.1"/>
    </source>
</evidence>